<name>A0ABU8B0F9_9ACTN</name>
<dbReference type="Proteomes" id="UP001310290">
    <property type="component" value="Unassembled WGS sequence"/>
</dbReference>
<evidence type="ECO:0000313" key="2">
    <source>
        <dbReference type="EMBL" id="MEH0639421.1"/>
    </source>
</evidence>
<keyword evidence="1" id="KW-0472">Membrane</keyword>
<feature type="transmembrane region" description="Helical" evidence="1">
    <location>
        <begin position="96"/>
        <end position="116"/>
    </location>
</feature>
<comment type="caution">
    <text evidence="2">The sequence shown here is derived from an EMBL/GenBank/DDBJ whole genome shotgun (WGS) entry which is preliminary data.</text>
</comment>
<keyword evidence="1" id="KW-0812">Transmembrane</keyword>
<evidence type="ECO:0000313" key="3">
    <source>
        <dbReference type="Proteomes" id="UP001310290"/>
    </source>
</evidence>
<reference evidence="2" key="1">
    <citation type="submission" date="2023-04" db="EMBL/GenBank/DDBJ databases">
        <title>Genomic diversity of scab-causing Streptomyces spp. in the province of Quebec, Canada.</title>
        <authorList>
            <person name="Biessy A."/>
            <person name="Cadieux M."/>
            <person name="Ciotola M."/>
            <person name="Filion M."/>
        </authorList>
    </citation>
    <scope>NUCLEOTIDE SEQUENCE</scope>
    <source>
        <strain evidence="2">B21-115</strain>
    </source>
</reference>
<proteinExistence type="predicted"/>
<keyword evidence="1" id="KW-1133">Transmembrane helix</keyword>
<organism evidence="2 3">
    <name type="scientific">Streptomyces bottropensis</name>
    <dbReference type="NCBI Taxonomy" id="42235"/>
    <lineage>
        <taxon>Bacteria</taxon>
        <taxon>Bacillati</taxon>
        <taxon>Actinomycetota</taxon>
        <taxon>Actinomycetes</taxon>
        <taxon>Kitasatosporales</taxon>
        <taxon>Streptomycetaceae</taxon>
        <taxon>Streptomyces</taxon>
    </lineage>
</organism>
<sequence>MQGVLLMCAALAGAPRSWPRVPYRVVAAVARTASVLGIFLVVLDTALTNDSDYCTGNARGCDLGERGGTVPSDRAGRRIVGRVDSWVISRRRAGPAALYAVWLATVAVTVVLSLGVPLHAARTCGPSGIG</sequence>
<protein>
    <submittedName>
        <fullName evidence="2">Uncharacterized protein</fullName>
    </submittedName>
</protein>
<gene>
    <name evidence="2" type="ORF">QBA35_40430</name>
</gene>
<dbReference type="RefSeq" id="WP_334661884.1">
    <property type="nucleotide sequence ID" value="NZ_JARULZ010000003.1"/>
</dbReference>
<dbReference type="EMBL" id="JARULZ010000003">
    <property type="protein sequence ID" value="MEH0639421.1"/>
    <property type="molecule type" value="Genomic_DNA"/>
</dbReference>
<evidence type="ECO:0000256" key="1">
    <source>
        <dbReference type="SAM" id="Phobius"/>
    </source>
</evidence>
<keyword evidence="3" id="KW-1185">Reference proteome</keyword>
<feature type="transmembrane region" description="Helical" evidence="1">
    <location>
        <begin position="29"/>
        <end position="47"/>
    </location>
</feature>
<accession>A0ABU8B0F9</accession>